<evidence type="ECO:0000313" key="2">
    <source>
        <dbReference type="Proteomes" id="UP001381003"/>
    </source>
</evidence>
<dbReference type="Proteomes" id="UP001381003">
    <property type="component" value="Chromosome"/>
</dbReference>
<reference evidence="1 2" key="1">
    <citation type="submission" date="2022-09" db="EMBL/GenBank/DDBJ databases">
        <title>Complete genome sequence of Janibacter terrae strain COS04-44, PCL-degrading bacteria isolated from oil spilled coast.</title>
        <authorList>
            <person name="Park H."/>
            <person name="Kim J.Y."/>
            <person name="An S.H."/>
            <person name="Lee C.M."/>
            <person name="Weon H.-Y."/>
        </authorList>
    </citation>
    <scope>NUCLEOTIDE SEQUENCE [LARGE SCALE GENOMIC DNA]</scope>
    <source>
        <strain evidence="1 2">COS04-44</strain>
    </source>
</reference>
<dbReference type="EMBL" id="CP104874">
    <property type="protein sequence ID" value="WWF05359.1"/>
    <property type="molecule type" value="Genomic_DNA"/>
</dbReference>
<name>A0ABZ2FG83_9MICO</name>
<evidence type="ECO:0000313" key="1">
    <source>
        <dbReference type="EMBL" id="WWF05359.1"/>
    </source>
</evidence>
<dbReference type="RefSeq" id="WP_338538361.1">
    <property type="nucleotide sequence ID" value="NZ_CP104874.1"/>
</dbReference>
<protein>
    <submittedName>
        <fullName evidence="1">Uncharacterized protein</fullName>
    </submittedName>
</protein>
<gene>
    <name evidence="1" type="ORF">N5P18_00350</name>
</gene>
<sequence length="147" mass="16238">MAFRFRTESQLDDAQLDLLQAIRHVVANATITPTTDGKFRTIDVQRSITPGLDDLGFEFHGGHGAFVNRSGAAITVHGGRAYTNNEVIWRVLQLAARPRTRVVVAVVPEIYKNGACATKVNEQIHELAMNTGVAVDLEWVAHAGYRW</sequence>
<proteinExistence type="predicted"/>
<accession>A0ABZ2FG83</accession>
<keyword evidence="2" id="KW-1185">Reference proteome</keyword>
<organism evidence="1 2">
    <name type="scientific">Janibacter terrae</name>
    <dbReference type="NCBI Taxonomy" id="103817"/>
    <lineage>
        <taxon>Bacteria</taxon>
        <taxon>Bacillati</taxon>
        <taxon>Actinomycetota</taxon>
        <taxon>Actinomycetes</taxon>
        <taxon>Micrococcales</taxon>
        <taxon>Intrasporangiaceae</taxon>
        <taxon>Janibacter</taxon>
    </lineage>
</organism>